<protein>
    <submittedName>
        <fullName evidence="1">Uncharacterized protein</fullName>
    </submittedName>
</protein>
<name>U9T4P8_RHIID</name>
<evidence type="ECO:0000313" key="1">
    <source>
        <dbReference type="EMBL" id="ERZ98350.1"/>
    </source>
</evidence>
<dbReference type="EMBL" id="KI298840">
    <property type="protein sequence ID" value="ERZ98350.1"/>
    <property type="molecule type" value="Genomic_DNA"/>
</dbReference>
<organism evidence="1">
    <name type="scientific">Rhizophagus irregularis (strain DAOM 181602 / DAOM 197198 / MUCL 43194)</name>
    <name type="common">Arbuscular mycorrhizal fungus</name>
    <name type="synonym">Glomus intraradices</name>
    <dbReference type="NCBI Taxonomy" id="747089"/>
    <lineage>
        <taxon>Eukaryota</taxon>
        <taxon>Fungi</taxon>
        <taxon>Fungi incertae sedis</taxon>
        <taxon>Mucoromycota</taxon>
        <taxon>Glomeromycotina</taxon>
        <taxon>Glomeromycetes</taxon>
        <taxon>Glomerales</taxon>
        <taxon>Glomeraceae</taxon>
        <taxon>Rhizophagus</taxon>
    </lineage>
</organism>
<reference evidence="1" key="1">
    <citation type="submission" date="2013-07" db="EMBL/GenBank/DDBJ databases">
        <title>The genome of an arbuscular mycorrhizal fungus provides insights into the evolution of the oldest plant symbiosis.</title>
        <authorList>
            <consortium name="DOE Joint Genome Institute"/>
            <person name="Tisserant E."/>
            <person name="Malbreil M."/>
            <person name="Kuo A."/>
            <person name="Kohler A."/>
            <person name="Symeonidi A."/>
            <person name="Balestrini R."/>
            <person name="Charron P."/>
            <person name="Duensing N."/>
            <person name="Frei-dit-Frey N."/>
            <person name="Gianinazzi-Pearson V."/>
            <person name="Gilbert B."/>
            <person name="Handa Y."/>
            <person name="Hijri M."/>
            <person name="Kaul R."/>
            <person name="Kawaguchi M."/>
            <person name="Krajinski F."/>
            <person name="Lammers P."/>
            <person name="Lapierre D."/>
            <person name="Masclaux F.G."/>
            <person name="Murat C."/>
            <person name="Morin E."/>
            <person name="Ndikumana S."/>
            <person name="Pagni M."/>
            <person name="Petitpierre D."/>
            <person name="Requena N."/>
            <person name="Rosikiewicz P."/>
            <person name="Riley R."/>
            <person name="Saito K."/>
            <person name="San Clemente H."/>
            <person name="Shapiro H."/>
            <person name="van Tuinen D."/>
            <person name="Becard G."/>
            <person name="Bonfante P."/>
            <person name="Paszkowski U."/>
            <person name="Shachar-Hill Y."/>
            <person name="Young J.P."/>
            <person name="Sanders I.R."/>
            <person name="Henrissat B."/>
            <person name="Rensing S.A."/>
            <person name="Grigoriev I.V."/>
            <person name="Corradi N."/>
            <person name="Roux C."/>
            <person name="Martin F."/>
        </authorList>
    </citation>
    <scope>NUCLEOTIDE SEQUENCE</scope>
    <source>
        <strain evidence="1">DAOM 197198</strain>
    </source>
</reference>
<gene>
    <name evidence="1" type="ORF">GLOINDRAFT_10629</name>
</gene>
<sequence length="50" mass="6233">MVFLEENGLSRINYQDITQKPISPKLFRQREVSLNEHFTEWTFHRKLWRL</sequence>
<proteinExistence type="predicted"/>
<dbReference type="AlphaFoldDB" id="U9T4P8"/>
<accession>U9T4P8</accession>
<dbReference type="HOGENOM" id="CLU_3125796_0_0_1"/>